<keyword evidence="3" id="KW-1185">Reference proteome</keyword>
<dbReference type="OrthoDB" id="3346544at2759"/>
<feature type="transmembrane region" description="Helical" evidence="1">
    <location>
        <begin position="196"/>
        <end position="218"/>
    </location>
</feature>
<protein>
    <submittedName>
        <fullName evidence="2">Uncharacterized protein</fullName>
    </submittedName>
</protein>
<reference evidence="2 3" key="1">
    <citation type="journal article" date="2020" name="ISME J.">
        <title>Uncovering the hidden diversity of litter-decomposition mechanisms in mushroom-forming fungi.</title>
        <authorList>
            <person name="Floudas D."/>
            <person name="Bentzer J."/>
            <person name="Ahren D."/>
            <person name="Johansson T."/>
            <person name="Persson P."/>
            <person name="Tunlid A."/>
        </authorList>
    </citation>
    <scope>NUCLEOTIDE SEQUENCE [LARGE SCALE GENOMIC DNA]</scope>
    <source>
        <strain evidence="2 3">CBS 291.85</strain>
    </source>
</reference>
<feature type="transmembrane region" description="Helical" evidence="1">
    <location>
        <begin position="123"/>
        <end position="144"/>
    </location>
</feature>
<dbReference type="AlphaFoldDB" id="A0A8H5LT37"/>
<dbReference type="Proteomes" id="UP000559256">
    <property type="component" value="Unassembled WGS sequence"/>
</dbReference>
<feature type="transmembrane region" description="Helical" evidence="1">
    <location>
        <begin position="90"/>
        <end position="111"/>
    </location>
</feature>
<feature type="transmembrane region" description="Helical" evidence="1">
    <location>
        <begin position="309"/>
        <end position="329"/>
    </location>
</feature>
<evidence type="ECO:0000256" key="1">
    <source>
        <dbReference type="SAM" id="Phobius"/>
    </source>
</evidence>
<sequence>MDLCTYCTEVSTIHTELIRPRSARCGGGFVVPYPLNCAFTIQQLCLPSSLISILVTMISLERSFLLAAGFETLVYGRSSQRAEMILKLNLTHPGLFFCIFGATLILQFTSYNNFRSGDRHGHTMTTISTLMFVIATVHLATNWYRMLSGFVDHNVAQGGVVSYLNRLDDWSRIVVDTLYPSQENLGSAVARDWKVIVPPLILLVGNIVAEISILFLYIRADTATVIFDHGLQKWITSFFIINVCINIITTSMMAFKIWSTHQYWSRYNVENGSFLMSILRVFLESAALQLVTQIVLLILYAIKDNAQEILLQSAVPIVGITFNVIAIRIRIHLISSTKPTTVSQSNQSSDTIGSVRLRPLVVHVSTATSVVEGSGGGQ</sequence>
<name>A0A8H5LT37_9AGAR</name>
<evidence type="ECO:0000313" key="3">
    <source>
        <dbReference type="Proteomes" id="UP000559256"/>
    </source>
</evidence>
<keyword evidence="1" id="KW-0812">Transmembrane</keyword>
<accession>A0A8H5LT37</accession>
<proteinExistence type="predicted"/>
<keyword evidence="1" id="KW-0472">Membrane</keyword>
<feature type="transmembrane region" description="Helical" evidence="1">
    <location>
        <begin position="50"/>
        <end position="70"/>
    </location>
</feature>
<comment type="caution">
    <text evidence="2">The sequence shown here is derived from an EMBL/GenBank/DDBJ whole genome shotgun (WGS) entry which is preliminary data.</text>
</comment>
<gene>
    <name evidence="2" type="ORF">D9758_002407</name>
</gene>
<keyword evidence="1" id="KW-1133">Transmembrane helix</keyword>
<organism evidence="2 3">
    <name type="scientific">Tetrapyrgos nigripes</name>
    <dbReference type="NCBI Taxonomy" id="182062"/>
    <lineage>
        <taxon>Eukaryota</taxon>
        <taxon>Fungi</taxon>
        <taxon>Dikarya</taxon>
        <taxon>Basidiomycota</taxon>
        <taxon>Agaricomycotina</taxon>
        <taxon>Agaricomycetes</taxon>
        <taxon>Agaricomycetidae</taxon>
        <taxon>Agaricales</taxon>
        <taxon>Marasmiineae</taxon>
        <taxon>Marasmiaceae</taxon>
        <taxon>Tetrapyrgos</taxon>
    </lineage>
</organism>
<feature type="transmembrane region" description="Helical" evidence="1">
    <location>
        <begin position="278"/>
        <end position="302"/>
    </location>
</feature>
<feature type="transmembrane region" description="Helical" evidence="1">
    <location>
        <begin position="239"/>
        <end position="258"/>
    </location>
</feature>
<evidence type="ECO:0000313" key="2">
    <source>
        <dbReference type="EMBL" id="KAF5368572.1"/>
    </source>
</evidence>
<dbReference type="EMBL" id="JAACJM010000015">
    <property type="protein sequence ID" value="KAF5368572.1"/>
    <property type="molecule type" value="Genomic_DNA"/>
</dbReference>